<accession>A0A9W8EE50</accession>
<feature type="chain" id="PRO_5040802014" evidence="2">
    <location>
        <begin position="23"/>
        <end position="396"/>
    </location>
</feature>
<reference evidence="3" key="1">
    <citation type="submission" date="2022-07" db="EMBL/GenBank/DDBJ databases">
        <title>Phylogenomic reconstructions and comparative analyses of Kickxellomycotina fungi.</title>
        <authorList>
            <person name="Reynolds N.K."/>
            <person name="Stajich J.E."/>
            <person name="Barry K."/>
            <person name="Grigoriev I.V."/>
            <person name="Crous P."/>
            <person name="Smith M.E."/>
        </authorList>
    </citation>
    <scope>NUCLEOTIDE SEQUENCE</scope>
    <source>
        <strain evidence="3">RSA 567</strain>
    </source>
</reference>
<dbReference type="Proteomes" id="UP001151582">
    <property type="component" value="Unassembled WGS sequence"/>
</dbReference>
<organism evidence="3 4">
    <name type="scientific">Dimargaris verticillata</name>
    <dbReference type="NCBI Taxonomy" id="2761393"/>
    <lineage>
        <taxon>Eukaryota</taxon>
        <taxon>Fungi</taxon>
        <taxon>Fungi incertae sedis</taxon>
        <taxon>Zoopagomycota</taxon>
        <taxon>Kickxellomycotina</taxon>
        <taxon>Dimargaritomycetes</taxon>
        <taxon>Dimargaritales</taxon>
        <taxon>Dimargaritaceae</taxon>
        <taxon>Dimargaris</taxon>
    </lineage>
</organism>
<dbReference type="EMBL" id="JANBQB010000159">
    <property type="protein sequence ID" value="KAJ1980635.1"/>
    <property type="molecule type" value="Genomic_DNA"/>
</dbReference>
<evidence type="ECO:0000313" key="4">
    <source>
        <dbReference type="Proteomes" id="UP001151582"/>
    </source>
</evidence>
<evidence type="ECO:0000256" key="1">
    <source>
        <dbReference type="SAM" id="MobiDB-lite"/>
    </source>
</evidence>
<feature type="signal peptide" evidence="2">
    <location>
        <begin position="1"/>
        <end position="22"/>
    </location>
</feature>
<evidence type="ECO:0000313" key="3">
    <source>
        <dbReference type="EMBL" id="KAJ1980635.1"/>
    </source>
</evidence>
<dbReference type="AlphaFoldDB" id="A0A9W8EE50"/>
<sequence>MPLFRIVLASVSLGTLWSNCYAVPMYGTFQPQNGNVQAYPQYVSPNDLELFQGNSPKQQAPHAATHNGPDATYSHGNGVQGNLTPLPSECSGTDQNLAWMNGQTGCWPLGQSNELFDDTSGFPGSWQTSDTDPYLQQYLQAYPGLFPESAHNGQVPLDYNAAGFIPGQSGQAPLDHNAAGLTPGQYQYDANLMNSAVSALGSREPQTWVTLPQGDIFPLTLSFQPRKDKANYLNSRVGQICQSSAERPIFYDAVHKSKTYVFETFFKDASRQLLELIQYAESGHSTFRLGPQKPAYHITVQELLQGLENRKTVMLFYWDNRSADFKGSFPYKVNESGAILDCEELWKYLMTPHLVSSYVMFDGPAHPDDIKSAGSILFRTLGPLSQRFAAALNVVN</sequence>
<comment type="caution">
    <text evidence="3">The sequence shown here is derived from an EMBL/GenBank/DDBJ whole genome shotgun (WGS) entry which is preliminary data.</text>
</comment>
<dbReference type="OrthoDB" id="10499467at2759"/>
<evidence type="ECO:0000256" key="2">
    <source>
        <dbReference type="SAM" id="SignalP"/>
    </source>
</evidence>
<protein>
    <submittedName>
        <fullName evidence="3">Uncharacterized protein</fullName>
    </submittedName>
</protein>
<gene>
    <name evidence="3" type="ORF">H4R34_002385</name>
</gene>
<keyword evidence="2" id="KW-0732">Signal</keyword>
<feature type="region of interest" description="Disordered" evidence="1">
    <location>
        <begin position="50"/>
        <end position="76"/>
    </location>
</feature>
<name>A0A9W8EE50_9FUNG</name>
<proteinExistence type="predicted"/>
<keyword evidence="4" id="KW-1185">Reference proteome</keyword>